<keyword evidence="3" id="KW-0731">Sigma factor</keyword>
<dbReference type="InterPro" id="IPR013325">
    <property type="entry name" value="RNA_pol_sigma_r2"/>
</dbReference>
<reference evidence="7 8" key="1">
    <citation type="submission" date="2022-12" db="EMBL/GenBank/DDBJ databases">
        <title>Sphingomonas abieness sp. nov., an endophytic bacterium isolated from Abies koreana.</title>
        <authorList>
            <person name="Jiang L."/>
            <person name="Lee J."/>
        </authorList>
    </citation>
    <scope>NUCLEOTIDE SEQUENCE [LARGE SCALE GENOMIC DNA]</scope>
    <source>
        <strain evidence="8">PAMB 00755</strain>
    </source>
</reference>
<keyword evidence="8" id="KW-1185">Reference proteome</keyword>
<dbReference type="Gene3D" id="1.10.1740.10">
    <property type="match status" value="1"/>
</dbReference>
<protein>
    <submittedName>
        <fullName evidence="7">Sigma-70 family RNA polymerase sigma factor</fullName>
    </submittedName>
</protein>
<evidence type="ECO:0000256" key="2">
    <source>
        <dbReference type="ARBA" id="ARBA00023015"/>
    </source>
</evidence>
<gene>
    <name evidence="7" type="ORF">PBT88_14010</name>
</gene>
<dbReference type="Pfam" id="PF08281">
    <property type="entry name" value="Sigma70_r4_2"/>
    <property type="match status" value="1"/>
</dbReference>
<dbReference type="Pfam" id="PF04542">
    <property type="entry name" value="Sigma70_r2"/>
    <property type="match status" value="1"/>
</dbReference>
<dbReference type="Gene3D" id="1.10.10.10">
    <property type="entry name" value="Winged helix-like DNA-binding domain superfamily/Winged helix DNA-binding domain"/>
    <property type="match status" value="1"/>
</dbReference>
<dbReference type="InterPro" id="IPR007627">
    <property type="entry name" value="RNA_pol_sigma70_r2"/>
</dbReference>
<accession>A0ABY7NUT3</accession>
<proteinExistence type="inferred from homology"/>
<sequence length="182" mass="20539">MAAPPLAETFMTARPALLRYLRARGAGEAAQDLVQELWLKLGSVSLSQADDPLAYLYRMAHNLMLDRRRSDVRRSHREANFQQDIGPIDDTPDAEHVLIARERLRHVDRALATLGARSEQIFRRYRLDGVSQRDIAQDLGISLSAVEKHLQKAYRAVANAQAAYGRSDSTLYTDPEPDDDVR</sequence>
<organism evidence="7 8">
    <name type="scientific">Sphingomonas abietis</name>
    <dbReference type="NCBI Taxonomy" id="3012344"/>
    <lineage>
        <taxon>Bacteria</taxon>
        <taxon>Pseudomonadati</taxon>
        <taxon>Pseudomonadota</taxon>
        <taxon>Alphaproteobacteria</taxon>
        <taxon>Sphingomonadales</taxon>
        <taxon>Sphingomonadaceae</taxon>
        <taxon>Sphingomonas</taxon>
    </lineage>
</organism>
<feature type="domain" description="RNA polymerase sigma-70 region 2" evidence="5">
    <location>
        <begin position="14"/>
        <end position="73"/>
    </location>
</feature>
<evidence type="ECO:0000313" key="8">
    <source>
        <dbReference type="Proteomes" id="UP001210865"/>
    </source>
</evidence>
<name>A0ABY7NUT3_9SPHN</name>
<dbReference type="PANTHER" id="PTHR43133">
    <property type="entry name" value="RNA POLYMERASE ECF-TYPE SIGMA FACTO"/>
    <property type="match status" value="1"/>
</dbReference>
<evidence type="ECO:0000256" key="1">
    <source>
        <dbReference type="ARBA" id="ARBA00010641"/>
    </source>
</evidence>
<evidence type="ECO:0000259" key="6">
    <source>
        <dbReference type="Pfam" id="PF08281"/>
    </source>
</evidence>
<feature type="domain" description="RNA polymerase sigma factor 70 region 4 type 2" evidence="6">
    <location>
        <begin position="107"/>
        <end position="156"/>
    </location>
</feature>
<dbReference type="SUPFAM" id="SSF88659">
    <property type="entry name" value="Sigma3 and sigma4 domains of RNA polymerase sigma factors"/>
    <property type="match status" value="1"/>
</dbReference>
<keyword evidence="4" id="KW-0804">Transcription</keyword>
<evidence type="ECO:0000259" key="5">
    <source>
        <dbReference type="Pfam" id="PF04542"/>
    </source>
</evidence>
<evidence type="ECO:0000313" key="7">
    <source>
        <dbReference type="EMBL" id="WBO24650.1"/>
    </source>
</evidence>
<dbReference type="InterPro" id="IPR013324">
    <property type="entry name" value="RNA_pol_sigma_r3/r4-like"/>
</dbReference>
<dbReference type="InterPro" id="IPR039425">
    <property type="entry name" value="RNA_pol_sigma-70-like"/>
</dbReference>
<dbReference type="NCBIfam" id="TIGR02937">
    <property type="entry name" value="sigma70-ECF"/>
    <property type="match status" value="1"/>
</dbReference>
<dbReference type="Proteomes" id="UP001210865">
    <property type="component" value="Chromosome"/>
</dbReference>
<dbReference type="EMBL" id="CP115174">
    <property type="protein sequence ID" value="WBO24650.1"/>
    <property type="molecule type" value="Genomic_DNA"/>
</dbReference>
<dbReference type="InterPro" id="IPR014284">
    <property type="entry name" value="RNA_pol_sigma-70_dom"/>
</dbReference>
<dbReference type="SUPFAM" id="SSF88946">
    <property type="entry name" value="Sigma2 domain of RNA polymerase sigma factors"/>
    <property type="match status" value="1"/>
</dbReference>
<comment type="similarity">
    <text evidence="1">Belongs to the sigma-70 factor family. ECF subfamily.</text>
</comment>
<dbReference type="InterPro" id="IPR036388">
    <property type="entry name" value="WH-like_DNA-bd_sf"/>
</dbReference>
<evidence type="ECO:0000256" key="3">
    <source>
        <dbReference type="ARBA" id="ARBA00023082"/>
    </source>
</evidence>
<keyword evidence="2" id="KW-0805">Transcription regulation</keyword>
<evidence type="ECO:0000256" key="4">
    <source>
        <dbReference type="ARBA" id="ARBA00023163"/>
    </source>
</evidence>
<dbReference type="InterPro" id="IPR013249">
    <property type="entry name" value="RNA_pol_sigma70_r4_t2"/>
</dbReference>
<dbReference type="PANTHER" id="PTHR43133:SF63">
    <property type="entry name" value="RNA POLYMERASE SIGMA FACTOR FECI-RELATED"/>
    <property type="match status" value="1"/>
</dbReference>